<proteinExistence type="inferred from homology"/>
<reference evidence="5 6" key="1">
    <citation type="journal article" date="2014" name="PLoS Genet.">
        <title>Phylogenetically driven sequencing of extremely halophilic archaea reveals strategies for static and dynamic osmo-response.</title>
        <authorList>
            <person name="Becker E.A."/>
            <person name="Seitzer P.M."/>
            <person name="Tritt A."/>
            <person name="Larsen D."/>
            <person name="Krusor M."/>
            <person name="Yao A.I."/>
            <person name="Wu D."/>
            <person name="Madern D."/>
            <person name="Eisen J.A."/>
            <person name="Darling A.E."/>
            <person name="Facciotti M.T."/>
        </authorList>
    </citation>
    <scope>NUCLEOTIDE SEQUENCE [LARGE SCALE GENOMIC DNA]</scope>
    <source>
        <strain evidence="5 6">JCM 13552</strain>
    </source>
</reference>
<dbReference type="GO" id="GO:0006631">
    <property type="term" value="P:fatty acid metabolic process"/>
    <property type="evidence" value="ECO:0007669"/>
    <property type="project" value="TreeGrafter"/>
</dbReference>
<dbReference type="Proteomes" id="UP000011680">
    <property type="component" value="Unassembled WGS sequence"/>
</dbReference>
<dbReference type="AlphaFoldDB" id="M0NFX1"/>
<sequence length="519" mass="57938">MAGTKMYPTVGESLTLTAEKYPDRDAIVYPQKNQEWSYREFNERVNQLAHALCDLGIEKGDRVSTFLFNTSEMILTCYSAAKIGAVFNPINFRLAPSDLTYILNDAESSVLLYEDAVGDVVDSAQDDLESIQTFVNVDGDDDRATDFYSLFEKQPKTEPEIDVEQDDRYIIMYSSGTTGRPKGIVHSHRDMIEHNMCMLSTQHLSKTDVGLSCGPLYHSAELHCMLLPRVHVGASTVLQHAFDPEETLGLLEEHDVSVMFGAPTMWIQMVQQSPEEYDLSSFRLGVYGGASMAPATIDAVNDEIGCDLVEYYGMTEFGPAVTVLPPDGQDTKAGAAGISLPNHEVKIVELDEDGIAQPPNQEASVGETGEIVIRGPAAMDEYWNMPEKSESVFDGEWYYSGDLGYCDADGYIWKKDRADDMFISGGENIYPRDTEDVLLEHDSVVECAVVGKPDDEWGKVVLAYVVADDVTEEELDEFLKEHDDLADYKRPREHRFVEELPKTASGKIQKFELRDRLNG</sequence>
<evidence type="ECO:0000313" key="5">
    <source>
        <dbReference type="EMBL" id="EMA56882.1"/>
    </source>
</evidence>
<dbReference type="PATRIC" id="fig|1227457.3.peg.3"/>
<feature type="domain" description="AMP-binding enzyme C-terminal" evidence="4">
    <location>
        <begin position="434"/>
        <end position="507"/>
    </location>
</feature>
<dbReference type="PANTHER" id="PTHR43201:SF5">
    <property type="entry name" value="MEDIUM-CHAIN ACYL-COA LIGASE ACSF2, MITOCHONDRIAL"/>
    <property type="match status" value="1"/>
</dbReference>
<comment type="caution">
    <text evidence="5">The sequence shown here is derived from an EMBL/GenBank/DDBJ whole genome shotgun (WGS) entry which is preliminary data.</text>
</comment>
<dbReference type="InterPro" id="IPR042099">
    <property type="entry name" value="ANL_N_sf"/>
</dbReference>
<dbReference type="PANTHER" id="PTHR43201">
    <property type="entry name" value="ACYL-COA SYNTHETASE"/>
    <property type="match status" value="1"/>
</dbReference>
<dbReference type="SUPFAM" id="SSF56801">
    <property type="entry name" value="Acetyl-CoA synthetase-like"/>
    <property type="match status" value="1"/>
</dbReference>
<dbReference type="Gene3D" id="3.30.300.30">
    <property type="match status" value="1"/>
</dbReference>
<dbReference type="Pfam" id="PF00501">
    <property type="entry name" value="AMP-binding"/>
    <property type="match status" value="1"/>
</dbReference>
<accession>M0NFX1</accession>
<name>M0NFX1_9EURY</name>
<dbReference type="eggNOG" id="arCOG00856">
    <property type="taxonomic scope" value="Archaea"/>
</dbReference>
<evidence type="ECO:0000259" key="4">
    <source>
        <dbReference type="Pfam" id="PF13193"/>
    </source>
</evidence>
<dbReference type="RefSeq" id="WP_007736287.1">
    <property type="nucleotide sequence ID" value="NZ_AOMF01000002.1"/>
</dbReference>
<dbReference type="CDD" id="cd17631">
    <property type="entry name" value="FACL_FadD13-like"/>
    <property type="match status" value="1"/>
</dbReference>
<protein>
    <submittedName>
        <fullName evidence="5">Long-chain-fatty-acid--CoA ligase</fullName>
    </submittedName>
</protein>
<dbReference type="NCBIfam" id="NF004837">
    <property type="entry name" value="PRK06187.1"/>
    <property type="match status" value="1"/>
</dbReference>
<feature type="domain" description="AMP-dependent synthetase/ligase" evidence="3">
    <location>
        <begin position="17"/>
        <end position="383"/>
    </location>
</feature>
<dbReference type="PROSITE" id="PS00455">
    <property type="entry name" value="AMP_BINDING"/>
    <property type="match status" value="1"/>
</dbReference>
<keyword evidence="6" id="KW-1185">Reference proteome</keyword>
<evidence type="ECO:0000256" key="2">
    <source>
        <dbReference type="ARBA" id="ARBA00022598"/>
    </source>
</evidence>
<comment type="similarity">
    <text evidence="1">Belongs to the ATP-dependent AMP-binding enzyme family.</text>
</comment>
<dbReference type="Gene3D" id="3.40.50.12780">
    <property type="entry name" value="N-terminal domain of ligase-like"/>
    <property type="match status" value="1"/>
</dbReference>
<gene>
    <name evidence="5" type="ORF">C451_00030</name>
</gene>
<dbReference type="FunFam" id="3.30.300.30:FF:000008">
    <property type="entry name" value="2,3-dihydroxybenzoate-AMP ligase"/>
    <property type="match status" value="1"/>
</dbReference>
<evidence type="ECO:0000313" key="6">
    <source>
        <dbReference type="Proteomes" id="UP000011680"/>
    </source>
</evidence>
<organism evidence="5 6">
    <name type="scientific">Halococcus thailandensis JCM 13552</name>
    <dbReference type="NCBI Taxonomy" id="1227457"/>
    <lineage>
        <taxon>Archaea</taxon>
        <taxon>Methanobacteriati</taxon>
        <taxon>Methanobacteriota</taxon>
        <taxon>Stenosarchaea group</taxon>
        <taxon>Halobacteria</taxon>
        <taxon>Halobacteriales</taxon>
        <taxon>Halococcaceae</taxon>
        <taxon>Halococcus</taxon>
    </lineage>
</organism>
<evidence type="ECO:0000259" key="3">
    <source>
        <dbReference type="Pfam" id="PF00501"/>
    </source>
</evidence>
<evidence type="ECO:0000256" key="1">
    <source>
        <dbReference type="ARBA" id="ARBA00006432"/>
    </source>
</evidence>
<dbReference type="STRING" id="1227457.C451_00030"/>
<dbReference type="InterPro" id="IPR020845">
    <property type="entry name" value="AMP-binding_CS"/>
</dbReference>
<keyword evidence="2 5" id="KW-0436">Ligase</keyword>
<dbReference type="InterPro" id="IPR025110">
    <property type="entry name" value="AMP-bd_C"/>
</dbReference>
<dbReference type="Pfam" id="PF13193">
    <property type="entry name" value="AMP-binding_C"/>
    <property type="match status" value="1"/>
</dbReference>
<dbReference type="GO" id="GO:0031956">
    <property type="term" value="F:medium-chain fatty acid-CoA ligase activity"/>
    <property type="evidence" value="ECO:0007669"/>
    <property type="project" value="TreeGrafter"/>
</dbReference>
<dbReference type="InterPro" id="IPR000873">
    <property type="entry name" value="AMP-dep_synth/lig_dom"/>
</dbReference>
<dbReference type="EMBL" id="AOMF01000002">
    <property type="protein sequence ID" value="EMA56882.1"/>
    <property type="molecule type" value="Genomic_DNA"/>
</dbReference>
<dbReference type="InterPro" id="IPR045851">
    <property type="entry name" value="AMP-bd_C_sf"/>
</dbReference>